<name>A0A9N7UP20_PLEPL</name>
<dbReference type="EMBL" id="CADEAL010001850">
    <property type="protein sequence ID" value="CAB1436069.1"/>
    <property type="molecule type" value="Genomic_DNA"/>
</dbReference>
<dbReference type="Proteomes" id="UP001153269">
    <property type="component" value="Unassembled WGS sequence"/>
</dbReference>
<proteinExistence type="predicted"/>
<keyword evidence="2" id="KW-1185">Reference proteome</keyword>
<organism evidence="1 2">
    <name type="scientific">Pleuronectes platessa</name>
    <name type="common">European plaice</name>
    <dbReference type="NCBI Taxonomy" id="8262"/>
    <lineage>
        <taxon>Eukaryota</taxon>
        <taxon>Metazoa</taxon>
        <taxon>Chordata</taxon>
        <taxon>Craniata</taxon>
        <taxon>Vertebrata</taxon>
        <taxon>Euteleostomi</taxon>
        <taxon>Actinopterygii</taxon>
        <taxon>Neopterygii</taxon>
        <taxon>Teleostei</taxon>
        <taxon>Neoteleostei</taxon>
        <taxon>Acanthomorphata</taxon>
        <taxon>Carangaria</taxon>
        <taxon>Pleuronectiformes</taxon>
        <taxon>Pleuronectoidei</taxon>
        <taxon>Pleuronectidae</taxon>
        <taxon>Pleuronectes</taxon>
    </lineage>
</organism>
<gene>
    <name evidence="1" type="ORF">PLEPLA_LOCUS24084</name>
</gene>
<reference evidence="1" key="1">
    <citation type="submission" date="2020-03" db="EMBL/GenBank/DDBJ databases">
        <authorList>
            <person name="Weist P."/>
        </authorList>
    </citation>
    <scope>NUCLEOTIDE SEQUENCE</scope>
</reference>
<evidence type="ECO:0000313" key="1">
    <source>
        <dbReference type="EMBL" id="CAB1436069.1"/>
    </source>
</evidence>
<protein>
    <submittedName>
        <fullName evidence="1">Uncharacterized protein</fullName>
    </submittedName>
</protein>
<evidence type="ECO:0000313" key="2">
    <source>
        <dbReference type="Proteomes" id="UP001153269"/>
    </source>
</evidence>
<sequence length="254" mass="27233">MPRAFPLLSSSSSCALLPRFPPPLLAPPSLGACMRPRLLWFPCVSGVFHSFRRWPVGLGSPFPSLTLPSPPPLARGPWACHPWFAWAFRWPSGVRLGFSPARLLPVRRASCPGAPDCAPRVASLSRPLRRRRPRARFPPSGFCPPLLYLLSHPSRHPPPFLPSSPLIPFSPCPALAAWPPPPPPCRRPSPLPPLVFSPLPLTLPAAGLCPRSSSCLPPVRPAPVFSGPPCPLSRGGAPGPAAACGACFRPTFRS</sequence>
<accession>A0A9N7UP20</accession>
<dbReference type="AlphaFoldDB" id="A0A9N7UP20"/>
<dbReference type="PROSITE" id="PS51257">
    <property type="entry name" value="PROKAR_LIPOPROTEIN"/>
    <property type="match status" value="1"/>
</dbReference>
<comment type="caution">
    <text evidence="1">The sequence shown here is derived from an EMBL/GenBank/DDBJ whole genome shotgun (WGS) entry which is preliminary data.</text>
</comment>